<evidence type="ECO:0000259" key="2">
    <source>
        <dbReference type="Pfam" id="PF07632"/>
    </source>
</evidence>
<dbReference type="InterPro" id="IPR011483">
    <property type="entry name" value="Sde182_NH-like"/>
</dbReference>
<proteinExistence type="predicted"/>
<dbReference type="InterPro" id="IPR048527">
    <property type="entry name" value="Sde182_C"/>
</dbReference>
<dbReference type="Pfam" id="PF21027">
    <property type="entry name" value="Sde0182_C"/>
    <property type="match status" value="1"/>
</dbReference>
<dbReference type="InterPro" id="IPR036452">
    <property type="entry name" value="Ribo_hydro-like"/>
</dbReference>
<dbReference type="AlphaFoldDB" id="H1Y5X8"/>
<feature type="domain" description="Cellulose-binding Sde182 C-terminal" evidence="3">
    <location>
        <begin position="408"/>
        <end position="489"/>
    </location>
</feature>
<feature type="domain" description="Cellulose-binding Sde182 nucleoside hydrolase-like" evidence="2">
    <location>
        <begin position="43"/>
        <end position="302"/>
    </location>
</feature>
<evidence type="ECO:0008006" key="6">
    <source>
        <dbReference type="Google" id="ProtNLM"/>
    </source>
</evidence>
<evidence type="ECO:0000256" key="1">
    <source>
        <dbReference type="SAM" id="SignalP"/>
    </source>
</evidence>
<dbReference type="RefSeq" id="WP_008512101.1">
    <property type="nucleotide sequence ID" value="NZ_CM001403.1"/>
</dbReference>
<dbReference type="Gene3D" id="3.90.245.10">
    <property type="entry name" value="Ribonucleoside hydrolase-like"/>
    <property type="match status" value="1"/>
</dbReference>
<dbReference type="Pfam" id="PF07632">
    <property type="entry name" value="Sde182_NH-like"/>
    <property type="match status" value="1"/>
</dbReference>
<sequence>MKLSTLLLTSCLVLASAGVYPQVHAVEKNLSTQLSQPSDQKNRLVVLSDIEADPDDSESFIRLLLYANEIDIKGLIATTSVWMKTSVSPESINRLIKAYGKVQANLNKHQQGFPDAGLLLSKVKHGIPAYGMEGIGDGKDSEGSDWIIKLLEENDNRPLWISVWGGVNTLGQSLFKIKKTKTASEAKRLIAKLRVYTISDQDDSGYWIRTNFPDLFYIVSPGDNYSGATWSAINTRFDSINNETISNKWIAQNIQQGHGPLGALYPDVSWGIEGDTPSFLSLIRNGLNDAEHPDWGGWGGRYELYKPDFAQAKKGVSNMPLKPETRAIWTDAVDAYTPYEYGEYGRAVKAGKDLFTSNSVSLWRWRDDFQNDFAARMAWCTKSYAEANHPPVPVLNGPESITIKAGATFSLSAFRSYDPDGDSLSFLWFNYPEAGSYKTLIKINQPENSHTVNITAPKVDKPETAHFIVRITDKGTPALTRYKRVIVTIVP</sequence>
<dbReference type="eggNOG" id="COG5297">
    <property type="taxonomic scope" value="Bacteria"/>
</dbReference>
<feature type="chain" id="PRO_5003557480" description="DUF1593 domain-containing protein" evidence="1">
    <location>
        <begin position="26"/>
        <end position="491"/>
    </location>
</feature>
<feature type="signal peptide" evidence="1">
    <location>
        <begin position="1"/>
        <end position="25"/>
    </location>
</feature>
<dbReference type="Gene3D" id="2.60.40.10">
    <property type="entry name" value="Immunoglobulins"/>
    <property type="match status" value="1"/>
</dbReference>
<dbReference type="OrthoDB" id="253051at2"/>
<accession>H1Y5X8</accession>
<organism evidence="4 5">
    <name type="scientific">Mucilaginibacter paludis DSM 18603</name>
    <dbReference type="NCBI Taxonomy" id="714943"/>
    <lineage>
        <taxon>Bacteria</taxon>
        <taxon>Pseudomonadati</taxon>
        <taxon>Bacteroidota</taxon>
        <taxon>Sphingobacteriia</taxon>
        <taxon>Sphingobacteriales</taxon>
        <taxon>Sphingobacteriaceae</taxon>
        <taxon>Mucilaginibacter</taxon>
    </lineage>
</organism>
<dbReference type="STRING" id="714943.Mucpa_6344"/>
<name>H1Y5X8_9SPHI</name>
<dbReference type="HOGENOM" id="CLU_029266_0_0_10"/>
<evidence type="ECO:0000313" key="4">
    <source>
        <dbReference type="EMBL" id="EHQ30400.1"/>
    </source>
</evidence>
<evidence type="ECO:0000259" key="3">
    <source>
        <dbReference type="Pfam" id="PF21027"/>
    </source>
</evidence>
<protein>
    <recommendedName>
        <fullName evidence="6">DUF1593 domain-containing protein</fullName>
    </recommendedName>
</protein>
<gene>
    <name evidence="4" type="ORF">Mucpa_6344</name>
</gene>
<dbReference type="GO" id="GO:0016799">
    <property type="term" value="F:hydrolase activity, hydrolyzing N-glycosyl compounds"/>
    <property type="evidence" value="ECO:0007669"/>
    <property type="project" value="InterPro"/>
</dbReference>
<dbReference type="Proteomes" id="UP000002774">
    <property type="component" value="Chromosome"/>
</dbReference>
<reference evidence="4" key="1">
    <citation type="submission" date="2011-09" db="EMBL/GenBank/DDBJ databases">
        <title>The permanent draft genome of Mucilaginibacter paludis DSM 18603.</title>
        <authorList>
            <consortium name="US DOE Joint Genome Institute (JGI-PGF)"/>
            <person name="Lucas S."/>
            <person name="Han J."/>
            <person name="Lapidus A."/>
            <person name="Bruce D."/>
            <person name="Goodwin L."/>
            <person name="Pitluck S."/>
            <person name="Peters L."/>
            <person name="Kyrpides N."/>
            <person name="Mavromatis K."/>
            <person name="Ivanova N."/>
            <person name="Mikhailova N."/>
            <person name="Held B."/>
            <person name="Detter J.C."/>
            <person name="Tapia R."/>
            <person name="Han C."/>
            <person name="Land M."/>
            <person name="Hauser L."/>
            <person name="Markowitz V."/>
            <person name="Cheng J.-F."/>
            <person name="Hugenholtz P."/>
            <person name="Woyke T."/>
            <person name="Wu D."/>
            <person name="Tindall B."/>
            <person name="Brambilla E."/>
            <person name="Klenk H.-P."/>
            <person name="Eisen J.A."/>
        </authorList>
    </citation>
    <scope>NUCLEOTIDE SEQUENCE [LARGE SCALE GENOMIC DNA]</scope>
    <source>
        <strain evidence="4">DSM 18603</strain>
    </source>
</reference>
<dbReference type="InterPro" id="IPR013783">
    <property type="entry name" value="Ig-like_fold"/>
</dbReference>
<dbReference type="EMBL" id="CM001403">
    <property type="protein sequence ID" value="EHQ30400.1"/>
    <property type="molecule type" value="Genomic_DNA"/>
</dbReference>
<keyword evidence="5" id="KW-1185">Reference proteome</keyword>
<keyword evidence="1" id="KW-0732">Signal</keyword>
<evidence type="ECO:0000313" key="5">
    <source>
        <dbReference type="Proteomes" id="UP000002774"/>
    </source>
</evidence>